<protein>
    <submittedName>
        <fullName evidence="1">Uncharacterized protein</fullName>
    </submittedName>
</protein>
<dbReference type="GO" id="GO:0003677">
    <property type="term" value="F:DNA binding"/>
    <property type="evidence" value="ECO:0007669"/>
    <property type="project" value="InterPro"/>
</dbReference>
<name>A0A1B7T7E4_9ASCO</name>
<gene>
    <name evidence="1" type="ORF">HANVADRAFT_8516</name>
</gene>
<evidence type="ECO:0000313" key="1">
    <source>
        <dbReference type="EMBL" id="OBA24659.1"/>
    </source>
</evidence>
<sequence length="431" mass="49778">MSGDNKVAKEQILNSYETGLVLSPSDLTVLSDVNKNVLLTNYLTLKGTAFSNIDRECWKYLVSYNIQFFANWDLEEVSDLKLSGISYINNNLIKIENENFVSFLPSLDKSEISPITILACFLWDRMNVYEDHNRDLPVVYNTDATSASELKYRIATKADMSSNTQFVNDVPLFRGKSVLQKISMNTVTKQYSKANQLINKNYKKNEFFTKLENDLYSNKTLVYRDINKQKIIEYLNKGRNINKITSSFNKTSLTVDPILRELNDDHLEQQIISIYNKVQKETYKNIIINEEKEIVKFQVYNAVKDNFKLIFPGDDKLVSLLAKHLLLGVPVIYSKLPHGLIRTSFNHLKILPDFTVYWERMLTGRNQKMDQNVKQHLNSAESLDIGNNGGKNSVALSLDVIRLSIYKEIYENCKDFSDFREYLLKVLLKNG</sequence>
<keyword evidence="2" id="KW-1185">Reference proteome</keyword>
<reference evidence="2" key="1">
    <citation type="journal article" date="2016" name="Proc. Natl. Acad. Sci. U.S.A.">
        <title>Comparative genomics of biotechnologically important yeasts.</title>
        <authorList>
            <person name="Riley R."/>
            <person name="Haridas S."/>
            <person name="Wolfe K.H."/>
            <person name="Lopes M.R."/>
            <person name="Hittinger C.T."/>
            <person name="Goeker M."/>
            <person name="Salamov A.A."/>
            <person name="Wisecaver J.H."/>
            <person name="Long T.M."/>
            <person name="Calvey C.H."/>
            <person name="Aerts A.L."/>
            <person name="Barry K.W."/>
            <person name="Choi C."/>
            <person name="Clum A."/>
            <person name="Coughlan A.Y."/>
            <person name="Deshpande S."/>
            <person name="Douglass A.P."/>
            <person name="Hanson S.J."/>
            <person name="Klenk H.-P."/>
            <person name="LaButti K.M."/>
            <person name="Lapidus A."/>
            <person name="Lindquist E.A."/>
            <person name="Lipzen A.M."/>
            <person name="Meier-Kolthoff J.P."/>
            <person name="Ohm R.A."/>
            <person name="Otillar R.P."/>
            <person name="Pangilinan J.L."/>
            <person name="Peng Y."/>
            <person name="Rokas A."/>
            <person name="Rosa C.A."/>
            <person name="Scheuner C."/>
            <person name="Sibirny A.A."/>
            <person name="Slot J.C."/>
            <person name="Stielow J.B."/>
            <person name="Sun H."/>
            <person name="Kurtzman C.P."/>
            <person name="Blackwell M."/>
            <person name="Grigoriev I.V."/>
            <person name="Jeffries T.W."/>
        </authorList>
    </citation>
    <scope>NUCLEOTIDE SEQUENCE [LARGE SCALE GENOMIC DNA]</scope>
    <source>
        <strain evidence="2">NRRL Y-1626</strain>
    </source>
</reference>
<proteinExistence type="predicted"/>
<dbReference type="Proteomes" id="UP000092321">
    <property type="component" value="Unassembled WGS sequence"/>
</dbReference>
<evidence type="ECO:0000313" key="2">
    <source>
        <dbReference type="Proteomes" id="UP000092321"/>
    </source>
</evidence>
<dbReference type="InterPro" id="IPR038279">
    <property type="entry name" value="Ndc10_dom2_sf"/>
</dbReference>
<organism evidence="1 2">
    <name type="scientific">Hanseniaspora valbyensis NRRL Y-1626</name>
    <dbReference type="NCBI Taxonomy" id="766949"/>
    <lineage>
        <taxon>Eukaryota</taxon>
        <taxon>Fungi</taxon>
        <taxon>Dikarya</taxon>
        <taxon>Ascomycota</taxon>
        <taxon>Saccharomycotina</taxon>
        <taxon>Saccharomycetes</taxon>
        <taxon>Saccharomycodales</taxon>
        <taxon>Saccharomycodaceae</taxon>
        <taxon>Hanseniaspora</taxon>
    </lineage>
</organism>
<feature type="non-terminal residue" evidence="1">
    <location>
        <position position="431"/>
    </location>
</feature>
<dbReference type="OrthoDB" id="3972006at2759"/>
<accession>A0A1B7T7E4</accession>
<dbReference type="AlphaFoldDB" id="A0A1B7T7E4"/>
<dbReference type="Gene3D" id="1.10.443.20">
    <property type="entry name" value="Centromere DNA-binding protein complex CBF3 subunit, domain 2"/>
    <property type="match status" value="1"/>
</dbReference>
<dbReference type="EMBL" id="LXPE01000509">
    <property type="protein sequence ID" value="OBA24659.1"/>
    <property type="molecule type" value="Genomic_DNA"/>
</dbReference>
<comment type="caution">
    <text evidence="1">The sequence shown here is derived from an EMBL/GenBank/DDBJ whole genome shotgun (WGS) entry which is preliminary data.</text>
</comment>